<dbReference type="EMBL" id="CAJPEX010008301">
    <property type="protein sequence ID" value="CAG0924620.1"/>
    <property type="molecule type" value="Genomic_DNA"/>
</dbReference>
<dbReference type="Proteomes" id="UP000678499">
    <property type="component" value="Unassembled WGS sequence"/>
</dbReference>
<organism evidence="2">
    <name type="scientific">Notodromas monacha</name>
    <dbReference type="NCBI Taxonomy" id="399045"/>
    <lineage>
        <taxon>Eukaryota</taxon>
        <taxon>Metazoa</taxon>
        <taxon>Ecdysozoa</taxon>
        <taxon>Arthropoda</taxon>
        <taxon>Crustacea</taxon>
        <taxon>Oligostraca</taxon>
        <taxon>Ostracoda</taxon>
        <taxon>Podocopa</taxon>
        <taxon>Podocopida</taxon>
        <taxon>Cypridocopina</taxon>
        <taxon>Cypridoidea</taxon>
        <taxon>Cyprididae</taxon>
        <taxon>Notodromas</taxon>
    </lineage>
</organism>
<accession>A0A7R9BZN1</accession>
<gene>
    <name evidence="2" type="ORF">NMOB1V02_LOCUS12074</name>
</gene>
<proteinExistence type="predicted"/>
<evidence type="ECO:0000256" key="1">
    <source>
        <dbReference type="SAM" id="MobiDB-lite"/>
    </source>
</evidence>
<evidence type="ECO:0000313" key="3">
    <source>
        <dbReference type="Proteomes" id="UP000678499"/>
    </source>
</evidence>
<reference evidence="2" key="1">
    <citation type="submission" date="2020-11" db="EMBL/GenBank/DDBJ databases">
        <authorList>
            <person name="Tran Van P."/>
        </authorList>
    </citation>
    <scope>NUCLEOTIDE SEQUENCE</scope>
</reference>
<dbReference type="EMBL" id="OA890338">
    <property type="protein sequence ID" value="CAD7284468.1"/>
    <property type="molecule type" value="Genomic_DNA"/>
</dbReference>
<sequence length="157" mass="16427">MRRFVVVVEVSSTDDNMADDGNKWQIMKAAISLDGATVGGGGGGTVPTASETIRKAAKARRATVQPDQQQQQQSLATCSSGGGAASAGPVRPQRQSLPAHFMTASITSTSTSTANNEKSSVVWEQATPMKDADKYEQIPLHQLDSVSITNEDASSSS</sequence>
<keyword evidence="3" id="KW-1185">Reference proteome</keyword>
<name>A0A7R9BZN1_9CRUS</name>
<feature type="compositionally biased region" description="Polar residues" evidence="1">
    <location>
        <begin position="144"/>
        <end position="157"/>
    </location>
</feature>
<feature type="region of interest" description="Disordered" evidence="1">
    <location>
        <begin position="132"/>
        <end position="157"/>
    </location>
</feature>
<evidence type="ECO:0000313" key="2">
    <source>
        <dbReference type="EMBL" id="CAD7284468.1"/>
    </source>
</evidence>
<protein>
    <submittedName>
        <fullName evidence="2">Uncharacterized protein</fullName>
    </submittedName>
</protein>
<dbReference type="AlphaFoldDB" id="A0A7R9BZN1"/>
<feature type="region of interest" description="Disordered" evidence="1">
    <location>
        <begin position="58"/>
        <end position="97"/>
    </location>
</feature>